<name>A0A5S5D2W3_9ACTN</name>
<evidence type="ECO:0000256" key="3">
    <source>
        <dbReference type="ARBA" id="ARBA00023274"/>
    </source>
</evidence>
<evidence type="ECO:0000256" key="2">
    <source>
        <dbReference type="ARBA" id="ARBA00022980"/>
    </source>
</evidence>
<evidence type="ECO:0000313" key="10">
    <source>
        <dbReference type="Proteomes" id="UP000322499"/>
    </source>
</evidence>
<dbReference type="InterPro" id="IPR005822">
    <property type="entry name" value="Ribosomal_uL13"/>
</dbReference>
<accession>A0A5S5D2W3</accession>
<comment type="similarity">
    <text evidence="1 5 6">Belongs to the universal ribosomal protein uL13 family.</text>
</comment>
<reference evidence="9 10" key="1">
    <citation type="submission" date="2019-07" db="EMBL/GenBank/DDBJ databases">
        <title>Genomic Encyclopedia of Archaeal and Bacterial Type Strains, Phase II (KMG-II): from individual species to whole genera.</title>
        <authorList>
            <person name="Goeker M."/>
        </authorList>
    </citation>
    <scope>NUCLEOTIDE SEQUENCE [LARGE SCALE GENOMIC DNA]</scope>
    <source>
        <strain evidence="9 10">DSM 46842</strain>
    </source>
</reference>
<dbReference type="PANTHER" id="PTHR11545">
    <property type="entry name" value="RIBOSOMAL PROTEIN L13"/>
    <property type="match status" value="1"/>
</dbReference>
<dbReference type="InterPro" id="IPR005823">
    <property type="entry name" value="Ribosomal_uL13_bac-type"/>
</dbReference>
<protein>
    <recommendedName>
        <fullName evidence="4 5">Large ribosomal subunit protein uL13</fullName>
    </recommendedName>
</protein>
<dbReference type="EMBL" id="VNHW01000002">
    <property type="protein sequence ID" value="TYP89734.1"/>
    <property type="molecule type" value="Genomic_DNA"/>
</dbReference>
<comment type="subunit">
    <text evidence="5">Part of the 50S ribosomal subunit.</text>
</comment>
<feature type="compositionally biased region" description="Polar residues" evidence="8">
    <location>
        <begin position="154"/>
        <end position="166"/>
    </location>
</feature>
<dbReference type="GO" id="GO:0017148">
    <property type="term" value="P:negative regulation of translation"/>
    <property type="evidence" value="ECO:0007669"/>
    <property type="project" value="TreeGrafter"/>
</dbReference>
<dbReference type="PANTHER" id="PTHR11545:SF2">
    <property type="entry name" value="LARGE RIBOSOMAL SUBUNIT PROTEIN UL13M"/>
    <property type="match status" value="1"/>
</dbReference>
<dbReference type="SUPFAM" id="SSF52161">
    <property type="entry name" value="Ribosomal protein L13"/>
    <property type="match status" value="1"/>
</dbReference>
<dbReference type="HAMAP" id="MF_01366">
    <property type="entry name" value="Ribosomal_uL13"/>
    <property type="match status" value="1"/>
</dbReference>
<evidence type="ECO:0000313" key="9">
    <source>
        <dbReference type="EMBL" id="TYP89734.1"/>
    </source>
</evidence>
<dbReference type="AlphaFoldDB" id="A0A5S5D2W3"/>
<evidence type="ECO:0000256" key="1">
    <source>
        <dbReference type="ARBA" id="ARBA00006227"/>
    </source>
</evidence>
<evidence type="ECO:0000256" key="8">
    <source>
        <dbReference type="SAM" id="MobiDB-lite"/>
    </source>
</evidence>
<dbReference type="GO" id="GO:0006412">
    <property type="term" value="P:translation"/>
    <property type="evidence" value="ECO:0007669"/>
    <property type="project" value="UniProtKB-UniRule"/>
</dbReference>
<dbReference type="PROSITE" id="PS00783">
    <property type="entry name" value="RIBOSOMAL_L13"/>
    <property type="match status" value="1"/>
</dbReference>
<gene>
    <name evidence="5 7" type="primary">rplM</name>
    <name evidence="9" type="ORF">BD833_102211</name>
</gene>
<dbReference type="Pfam" id="PF00572">
    <property type="entry name" value="Ribosomal_L13"/>
    <property type="match status" value="1"/>
</dbReference>
<sequence length="166" mass="18102">MLGEAIPPAIPTTTEDTSAVRTYTPKPGQVDRAWLVIDATDVVLGRLASQTAQLLRGKHKPQYAPHVDVGDFVVIVNAGKVALTGSKRDDKVAYRHSGHPGGLKTINVGDQLRTHPDRVIERAIKGMLPHNSLGRQMLKKLKVYAGPEHPHAAQQPQSYEIKQVAQ</sequence>
<dbReference type="NCBIfam" id="TIGR01066">
    <property type="entry name" value="rplM_bact"/>
    <property type="match status" value="1"/>
</dbReference>
<evidence type="ECO:0000256" key="7">
    <source>
        <dbReference type="RuleBase" id="RU003878"/>
    </source>
</evidence>
<keyword evidence="10" id="KW-1185">Reference proteome</keyword>
<dbReference type="FunFam" id="3.90.1180.10:FF:000001">
    <property type="entry name" value="50S ribosomal protein L13"/>
    <property type="match status" value="1"/>
</dbReference>
<feature type="region of interest" description="Disordered" evidence="8">
    <location>
        <begin position="147"/>
        <end position="166"/>
    </location>
</feature>
<dbReference type="Gene3D" id="3.90.1180.10">
    <property type="entry name" value="Ribosomal protein L13"/>
    <property type="match status" value="1"/>
</dbReference>
<dbReference type="InterPro" id="IPR036899">
    <property type="entry name" value="Ribosomal_uL13_sf"/>
</dbReference>
<proteinExistence type="inferred from homology"/>
<dbReference type="CDD" id="cd00392">
    <property type="entry name" value="Ribosomal_L13"/>
    <property type="match status" value="1"/>
</dbReference>
<dbReference type="GO" id="GO:0003735">
    <property type="term" value="F:structural constituent of ribosome"/>
    <property type="evidence" value="ECO:0007669"/>
    <property type="project" value="InterPro"/>
</dbReference>
<dbReference type="GO" id="GO:0003729">
    <property type="term" value="F:mRNA binding"/>
    <property type="evidence" value="ECO:0007669"/>
    <property type="project" value="TreeGrafter"/>
</dbReference>
<comment type="function">
    <text evidence="5 7">This protein is one of the early assembly proteins of the 50S ribosomal subunit, although it is not seen to bind rRNA by itself. It is important during the early stages of 50S assembly.</text>
</comment>
<evidence type="ECO:0000256" key="6">
    <source>
        <dbReference type="RuleBase" id="RU003877"/>
    </source>
</evidence>
<comment type="caution">
    <text evidence="9">The sequence shown here is derived from an EMBL/GenBank/DDBJ whole genome shotgun (WGS) entry which is preliminary data.</text>
</comment>
<dbReference type="Proteomes" id="UP000322499">
    <property type="component" value="Unassembled WGS sequence"/>
</dbReference>
<dbReference type="GO" id="GO:0022625">
    <property type="term" value="C:cytosolic large ribosomal subunit"/>
    <property type="evidence" value="ECO:0007669"/>
    <property type="project" value="TreeGrafter"/>
</dbReference>
<organism evidence="9 10">
    <name type="scientific">Blastococcus xanthinilyticus</name>
    <dbReference type="NCBI Taxonomy" id="1564164"/>
    <lineage>
        <taxon>Bacteria</taxon>
        <taxon>Bacillati</taxon>
        <taxon>Actinomycetota</taxon>
        <taxon>Actinomycetes</taxon>
        <taxon>Geodermatophilales</taxon>
        <taxon>Geodermatophilaceae</taxon>
        <taxon>Blastococcus</taxon>
    </lineage>
</organism>
<keyword evidence="3 5" id="KW-0687">Ribonucleoprotein</keyword>
<evidence type="ECO:0000256" key="4">
    <source>
        <dbReference type="ARBA" id="ARBA00035201"/>
    </source>
</evidence>
<dbReference type="InterPro" id="IPR023563">
    <property type="entry name" value="Ribosomal_uL13_CS"/>
</dbReference>
<keyword evidence="2 5" id="KW-0689">Ribosomal protein</keyword>
<evidence type="ECO:0000256" key="5">
    <source>
        <dbReference type="HAMAP-Rule" id="MF_01366"/>
    </source>
</evidence>